<organism evidence="1 2">
    <name type="scientific">Schizopora paradoxa</name>
    <dbReference type="NCBI Taxonomy" id="27342"/>
    <lineage>
        <taxon>Eukaryota</taxon>
        <taxon>Fungi</taxon>
        <taxon>Dikarya</taxon>
        <taxon>Basidiomycota</taxon>
        <taxon>Agaricomycotina</taxon>
        <taxon>Agaricomycetes</taxon>
        <taxon>Hymenochaetales</taxon>
        <taxon>Schizoporaceae</taxon>
        <taxon>Schizopora</taxon>
    </lineage>
</organism>
<dbReference type="Proteomes" id="UP000053477">
    <property type="component" value="Unassembled WGS sequence"/>
</dbReference>
<dbReference type="EMBL" id="KQ086091">
    <property type="protein sequence ID" value="KLO08434.1"/>
    <property type="molecule type" value="Genomic_DNA"/>
</dbReference>
<proteinExistence type="predicted"/>
<gene>
    <name evidence="1" type="ORF">SCHPADRAFT_908608</name>
</gene>
<dbReference type="InParanoid" id="A0A0H2R9D2"/>
<accession>A0A0H2R9D2</accession>
<protein>
    <submittedName>
        <fullName evidence="1">Uncharacterized protein</fullName>
    </submittedName>
</protein>
<dbReference type="AlphaFoldDB" id="A0A0H2R9D2"/>
<keyword evidence="2" id="KW-1185">Reference proteome</keyword>
<evidence type="ECO:0000313" key="1">
    <source>
        <dbReference type="EMBL" id="KLO08434.1"/>
    </source>
</evidence>
<reference evidence="1 2" key="1">
    <citation type="submission" date="2015-04" db="EMBL/GenBank/DDBJ databases">
        <title>Complete genome sequence of Schizopora paradoxa KUC8140, a cosmopolitan wood degrader in East Asia.</title>
        <authorList>
            <consortium name="DOE Joint Genome Institute"/>
            <person name="Min B."/>
            <person name="Park H."/>
            <person name="Jang Y."/>
            <person name="Kim J.-J."/>
            <person name="Kim K.H."/>
            <person name="Pangilinan J."/>
            <person name="Lipzen A."/>
            <person name="Riley R."/>
            <person name="Grigoriev I.V."/>
            <person name="Spatafora J.W."/>
            <person name="Choi I.-G."/>
        </authorList>
    </citation>
    <scope>NUCLEOTIDE SEQUENCE [LARGE SCALE GENOMIC DNA]</scope>
    <source>
        <strain evidence="1 2">KUC8140</strain>
    </source>
</reference>
<sequence length="58" mass="6325">MPCESPTKTHVNSVSFRLGEKEIRKEGNGGAILIRREDAHRSISLIRLLGVPKASAPT</sequence>
<name>A0A0H2R9D2_9AGAM</name>
<evidence type="ECO:0000313" key="2">
    <source>
        <dbReference type="Proteomes" id="UP000053477"/>
    </source>
</evidence>